<evidence type="ECO:0000259" key="16">
    <source>
        <dbReference type="Pfam" id="PF02887"/>
    </source>
</evidence>
<evidence type="ECO:0000256" key="9">
    <source>
        <dbReference type="ARBA" id="ARBA00022840"/>
    </source>
</evidence>
<dbReference type="GO" id="GO:0030955">
    <property type="term" value="F:potassium ion binding"/>
    <property type="evidence" value="ECO:0007669"/>
    <property type="project" value="UniProtKB-UniRule"/>
</dbReference>
<keyword evidence="8 14" id="KW-0418">Kinase</keyword>
<dbReference type="GO" id="GO:0016301">
    <property type="term" value="F:kinase activity"/>
    <property type="evidence" value="ECO:0007669"/>
    <property type="project" value="UniProtKB-KW"/>
</dbReference>
<keyword evidence="10 14" id="KW-0460">Magnesium</keyword>
<evidence type="ECO:0000256" key="8">
    <source>
        <dbReference type="ARBA" id="ARBA00022777"/>
    </source>
</evidence>
<feature type="domain" description="Pyruvate kinase barrel" evidence="15">
    <location>
        <begin position="7"/>
        <end position="329"/>
    </location>
</feature>
<evidence type="ECO:0000256" key="5">
    <source>
        <dbReference type="ARBA" id="ARBA00022679"/>
    </source>
</evidence>
<dbReference type="InterPro" id="IPR015806">
    <property type="entry name" value="Pyrv_Knase_insert_dom_sf"/>
</dbReference>
<keyword evidence="6" id="KW-0479">Metal-binding</keyword>
<protein>
    <recommendedName>
        <fullName evidence="4 13">Pyruvate kinase</fullName>
        <ecNumber evidence="4 13">2.7.1.40</ecNumber>
    </recommendedName>
</protein>
<evidence type="ECO:0000256" key="11">
    <source>
        <dbReference type="ARBA" id="ARBA00023152"/>
    </source>
</evidence>
<keyword evidence="9" id="KW-0067">ATP-binding</keyword>
<dbReference type="EMBL" id="SMCS01000002">
    <property type="protein sequence ID" value="TCV95793.1"/>
    <property type="molecule type" value="Genomic_DNA"/>
</dbReference>
<organism evidence="17 18">
    <name type="scientific">Luteibacter rhizovicinus</name>
    <dbReference type="NCBI Taxonomy" id="242606"/>
    <lineage>
        <taxon>Bacteria</taxon>
        <taxon>Pseudomonadati</taxon>
        <taxon>Pseudomonadota</taxon>
        <taxon>Gammaproteobacteria</taxon>
        <taxon>Lysobacterales</taxon>
        <taxon>Rhodanobacteraceae</taxon>
        <taxon>Luteibacter</taxon>
    </lineage>
</organism>
<dbReference type="Proteomes" id="UP000295645">
    <property type="component" value="Unassembled WGS sequence"/>
</dbReference>
<dbReference type="Gene3D" id="3.20.20.60">
    <property type="entry name" value="Phosphoenolpyruvate-binding domains"/>
    <property type="match status" value="1"/>
</dbReference>
<dbReference type="InterPro" id="IPR018209">
    <property type="entry name" value="Pyrv_Knase_AS"/>
</dbReference>
<evidence type="ECO:0000256" key="3">
    <source>
        <dbReference type="ARBA" id="ARBA00008663"/>
    </source>
</evidence>
<dbReference type="GO" id="GO:0004743">
    <property type="term" value="F:pyruvate kinase activity"/>
    <property type="evidence" value="ECO:0007669"/>
    <property type="project" value="UniProtKB-UniRule"/>
</dbReference>
<dbReference type="GO" id="GO:0000287">
    <property type="term" value="F:magnesium ion binding"/>
    <property type="evidence" value="ECO:0007669"/>
    <property type="project" value="UniProtKB-UniRule"/>
</dbReference>
<dbReference type="PRINTS" id="PR01050">
    <property type="entry name" value="PYRUVTKNASE"/>
</dbReference>
<evidence type="ECO:0000256" key="14">
    <source>
        <dbReference type="RuleBase" id="RU000504"/>
    </source>
</evidence>
<dbReference type="SUPFAM" id="SSF51621">
    <property type="entry name" value="Phosphoenolpyruvate/pyruvate domain"/>
    <property type="match status" value="1"/>
</dbReference>
<evidence type="ECO:0000256" key="4">
    <source>
        <dbReference type="ARBA" id="ARBA00012142"/>
    </source>
</evidence>
<gene>
    <name evidence="17" type="ORF">EC912_102137</name>
</gene>
<dbReference type="Pfam" id="PF00224">
    <property type="entry name" value="PK"/>
    <property type="match status" value="1"/>
</dbReference>
<evidence type="ECO:0000313" key="18">
    <source>
        <dbReference type="Proteomes" id="UP000295645"/>
    </source>
</evidence>
<accession>A0A4R3YWW7</accession>
<comment type="pathway">
    <text evidence="2 14">Carbohydrate degradation; glycolysis; pyruvate from D-glyceraldehyde 3-phosphate: step 5/5.</text>
</comment>
<dbReference type="FunFam" id="2.40.33.10:FF:000001">
    <property type="entry name" value="Pyruvate kinase"/>
    <property type="match status" value="1"/>
</dbReference>
<dbReference type="InterPro" id="IPR036918">
    <property type="entry name" value="Pyrv_Knase_C_sf"/>
</dbReference>
<dbReference type="InterPro" id="IPR001697">
    <property type="entry name" value="Pyr_Knase"/>
</dbReference>
<reference evidence="17 18" key="1">
    <citation type="submission" date="2019-03" db="EMBL/GenBank/DDBJ databases">
        <title>Above-ground endophytic microbial communities from plants in different locations in the United States.</title>
        <authorList>
            <person name="Frank C."/>
        </authorList>
    </citation>
    <scope>NUCLEOTIDE SEQUENCE [LARGE SCALE GENOMIC DNA]</scope>
    <source>
        <strain evidence="17 18">LP_13_YM</strain>
    </source>
</reference>
<dbReference type="SUPFAM" id="SSF52935">
    <property type="entry name" value="PK C-terminal domain-like"/>
    <property type="match status" value="1"/>
</dbReference>
<comment type="catalytic activity">
    <reaction evidence="14">
        <text>pyruvate + ATP = phosphoenolpyruvate + ADP + H(+)</text>
        <dbReference type="Rhea" id="RHEA:18157"/>
        <dbReference type="ChEBI" id="CHEBI:15361"/>
        <dbReference type="ChEBI" id="CHEBI:15378"/>
        <dbReference type="ChEBI" id="CHEBI:30616"/>
        <dbReference type="ChEBI" id="CHEBI:58702"/>
        <dbReference type="ChEBI" id="CHEBI:456216"/>
        <dbReference type="EC" id="2.7.1.40"/>
    </reaction>
</comment>
<dbReference type="InterPro" id="IPR015793">
    <property type="entry name" value="Pyrv_Knase_brl"/>
</dbReference>
<keyword evidence="18" id="KW-1185">Reference proteome</keyword>
<dbReference type="NCBIfam" id="NF004491">
    <property type="entry name" value="PRK05826.1"/>
    <property type="match status" value="1"/>
</dbReference>
<keyword evidence="11 14" id="KW-0324">Glycolysis</keyword>
<dbReference type="UniPathway" id="UPA00109">
    <property type="reaction ID" value="UER00188"/>
</dbReference>
<evidence type="ECO:0000256" key="1">
    <source>
        <dbReference type="ARBA" id="ARBA00001958"/>
    </source>
</evidence>
<dbReference type="OrthoDB" id="9812123at2"/>
<sequence length="489" mass="51971">MTDIQVRRTKIVATLGPATDAPGMLERILEEGVDVVRLNLSHGQPDDHRARAAAVRAAAEAVGREVGILADLQGPKIRIEKFAGGPVDLMAGDSFVLDCRPDAPPGNASRVGVSYYGLPNDVVAGDVLLLDDGLVAMNVIEVVGAEVRCRVAIGGRLSDRKGLNRQGGGLSVAALSDKDRADIKLAAEMGADFLAVSFVRCAEDLHEARRLLREAGGDAAIVAKIERADAIPVLGEIIDASDVVMVARGDLGVEIGDAELPGLQKKIIRESVLRNRSVITATQMLQSMVTAPIPTRAEVLDVANAVIDGTDAVMLSQESAAGAHPDKAVAAMRRICLGAERQFEPRDDLRPGIHHLDRSDQAIALAAMQLAAQVGVRAIVALTESGATAQWLSRYRFAVPIYALSPSGVARRRMLMLRDVQPIDFEQNNLDPAHTARAALQHLFALGKLIEGDRVILTHGDHIGRGGGTNTLKLLMIGKDGIADSLRDL</sequence>
<dbReference type="RefSeq" id="WP_132142034.1">
    <property type="nucleotide sequence ID" value="NZ_SMCS01000002.1"/>
</dbReference>
<evidence type="ECO:0000259" key="15">
    <source>
        <dbReference type="Pfam" id="PF00224"/>
    </source>
</evidence>
<evidence type="ECO:0000256" key="13">
    <source>
        <dbReference type="NCBIfam" id="TIGR01064"/>
    </source>
</evidence>
<comment type="cofactor">
    <cofactor evidence="1">
        <name>K(+)</name>
        <dbReference type="ChEBI" id="CHEBI:29103"/>
    </cofactor>
</comment>
<keyword evidence="5 14" id="KW-0808">Transferase</keyword>
<evidence type="ECO:0000313" key="17">
    <source>
        <dbReference type="EMBL" id="TCV95793.1"/>
    </source>
</evidence>
<feature type="domain" description="Pyruvate kinase C-terminal" evidence="16">
    <location>
        <begin position="361"/>
        <end position="474"/>
    </location>
</feature>
<comment type="caution">
    <text evidence="17">The sequence shown here is derived from an EMBL/GenBank/DDBJ whole genome shotgun (WGS) entry which is preliminary data.</text>
</comment>
<dbReference type="Pfam" id="PF02887">
    <property type="entry name" value="PK_C"/>
    <property type="match status" value="1"/>
</dbReference>
<dbReference type="PANTHER" id="PTHR11817">
    <property type="entry name" value="PYRUVATE KINASE"/>
    <property type="match status" value="1"/>
</dbReference>
<dbReference type="EC" id="2.7.1.40" evidence="4 13"/>
<keyword evidence="7" id="KW-0547">Nucleotide-binding</keyword>
<dbReference type="InterPro" id="IPR040442">
    <property type="entry name" value="Pyrv_kinase-like_dom_sf"/>
</dbReference>
<dbReference type="InterPro" id="IPR015813">
    <property type="entry name" value="Pyrv/PenolPyrv_kinase-like_dom"/>
</dbReference>
<dbReference type="InterPro" id="IPR015795">
    <property type="entry name" value="Pyrv_Knase_C"/>
</dbReference>
<comment type="similarity">
    <text evidence="3 14">Belongs to the pyruvate kinase family.</text>
</comment>
<dbReference type="SUPFAM" id="SSF50800">
    <property type="entry name" value="PK beta-barrel domain-like"/>
    <property type="match status" value="1"/>
</dbReference>
<evidence type="ECO:0000256" key="10">
    <source>
        <dbReference type="ARBA" id="ARBA00022842"/>
    </source>
</evidence>
<dbReference type="GO" id="GO:0005524">
    <property type="term" value="F:ATP binding"/>
    <property type="evidence" value="ECO:0007669"/>
    <property type="project" value="UniProtKB-KW"/>
</dbReference>
<dbReference type="Gene3D" id="2.40.33.10">
    <property type="entry name" value="PK beta-barrel domain-like"/>
    <property type="match status" value="1"/>
</dbReference>
<dbReference type="Gene3D" id="3.40.1380.20">
    <property type="entry name" value="Pyruvate kinase, C-terminal domain"/>
    <property type="match status" value="1"/>
</dbReference>
<dbReference type="InterPro" id="IPR011037">
    <property type="entry name" value="Pyrv_Knase-like_insert_dom_sf"/>
</dbReference>
<evidence type="ECO:0000256" key="2">
    <source>
        <dbReference type="ARBA" id="ARBA00004997"/>
    </source>
</evidence>
<evidence type="ECO:0000256" key="12">
    <source>
        <dbReference type="ARBA" id="ARBA00023317"/>
    </source>
</evidence>
<proteinExistence type="inferred from homology"/>
<dbReference type="PROSITE" id="PS00110">
    <property type="entry name" value="PYRUVATE_KINASE"/>
    <property type="match status" value="1"/>
</dbReference>
<name>A0A4R3YWW7_9GAMM</name>
<evidence type="ECO:0000256" key="6">
    <source>
        <dbReference type="ARBA" id="ARBA00022723"/>
    </source>
</evidence>
<evidence type="ECO:0000256" key="7">
    <source>
        <dbReference type="ARBA" id="ARBA00022741"/>
    </source>
</evidence>
<keyword evidence="12 17" id="KW-0670">Pyruvate</keyword>
<dbReference type="NCBIfam" id="TIGR01064">
    <property type="entry name" value="pyruv_kin"/>
    <property type="match status" value="1"/>
</dbReference>
<dbReference type="AlphaFoldDB" id="A0A4R3YWW7"/>